<keyword evidence="1" id="KW-1133">Transmembrane helix</keyword>
<accession>K0JYG1</accession>
<dbReference type="KEGG" id="sesp:BN6_19330"/>
<dbReference type="PATRIC" id="fig|1179773.3.peg.1942"/>
<name>K0JYG1_SACES</name>
<dbReference type="RefSeq" id="WP_015099366.1">
    <property type="nucleotide sequence ID" value="NC_019673.1"/>
</dbReference>
<dbReference type="OrthoDB" id="3678830at2"/>
<evidence type="ECO:0000256" key="1">
    <source>
        <dbReference type="SAM" id="Phobius"/>
    </source>
</evidence>
<evidence type="ECO:0000313" key="2">
    <source>
        <dbReference type="EMBL" id="CCH29253.1"/>
    </source>
</evidence>
<dbReference type="BioCyc" id="SESP1179773:BN6_RS09505-MONOMER"/>
<dbReference type="STRING" id="1179773.BN6_19330"/>
<sequence length="243" mass="26372">MEVDRSLWWSVWWPWAVVWLVTVLAVVVAGVVAFVAWRARFRFAPVREVPGLTLYLNAKFVMDLYQVGGFGDALVKEVTHRVGVTKDGKVAFPGLPDLGAGVAYDRQVVKTYLERAEPISAVGVLLDALEAAGSLVHVDLTEQTVVRSAALERAAQEGPVSLRKVKAYVLVKGEFSIEEERDGVTVLLASVGADGAKVRVECLEGGLDDAVPEGVFDAVCLGRVQAWRGDADELLVRPIALFQ</sequence>
<evidence type="ECO:0000313" key="3">
    <source>
        <dbReference type="Proteomes" id="UP000006281"/>
    </source>
</evidence>
<gene>
    <name evidence="2" type="ordered locus">BN6_19330</name>
</gene>
<dbReference type="HOGENOM" id="CLU_094587_0_0_11"/>
<keyword evidence="3" id="KW-1185">Reference proteome</keyword>
<dbReference type="eggNOG" id="ENOG5032V2F">
    <property type="taxonomic scope" value="Bacteria"/>
</dbReference>
<organism evidence="2 3">
    <name type="scientific">Saccharothrix espanaensis (strain ATCC 51144 / DSM 44229 / JCM 9112 / NBRC 15066 / NRRL 15764)</name>
    <dbReference type="NCBI Taxonomy" id="1179773"/>
    <lineage>
        <taxon>Bacteria</taxon>
        <taxon>Bacillati</taxon>
        <taxon>Actinomycetota</taxon>
        <taxon>Actinomycetes</taxon>
        <taxon>Pseudonocardiales</taxon>
        <taxon>Pseudonocardiaceae</taxon>
        <taxon>Saccharothrix</taxon>
    </lineage>
</organism>
<dbReference type="AlphaFoldDB" id="K0JYG1"/>
<feature type="transmembrane region" description="Helical" evidence="1">
    <location>
        <begin position="12"/>
        <end position="37"/>
    </location>
</feature>
<keyword evidence="1" id="KW-0812">Transmembrane</keyword>
<keyword evidence="1" id="KW-0472">Membrane</keyword>
<dbReference type="EMBL" id="HE804045">
    <property type="protein sequence ID" value="CCH29253.1"/>
    <property type="molecule type" value="Genomic_DNA"/>
</dbReference>
<protein>
    <submittedName>
        <fullName evidence="2">Putative membrane protein</fullName>
    </submittedName>
</protein>
<reference evidence="2 3" key="1">
    <citation type="journal article" date="2012" name="BMC Genomics">
        <title>Complete genome sequence of Saccharothrix espanaensis DSM 44229T and comparison to the other completely sequenced Pseudonocardiaceae.</title>
        <authorList>
            <person name="Strobel T."/>
            <person name="Al-Dilaimi A."/>
            <person name="Blom J."/>
            <person name="Gessner A."/>
            <person name="Kalinowski J."/>
            <person name="Luzhetska M."/>
            <person name="Puhler A."/>
            <person name="Szczepanowski R."/>
            <person name="Bechthold A."/>
            <person name="Ruckert C."/>
        </authorList>
    </citation>
    <scope>NUCLEOTIDE SEQUENCE [LARGE SCALE GENOMIC DNA]</scope>
    <source>
        <strain evidence="3">ATCC 51144 / DSM 44229 / JCM 9112 / NBRC 15066 / NRRL 15764</strain>
    </source>
</reference>
<dbReference type="Proteomes" id="UP000006281">
    <property type="component" value="Chromosome"/>
</dbReference>
<proteinExistence type="predicted"/>